<dbReference type="NCBIfam" id="TIGR01988">
    <property type="entry name" value="Ubi-OHases"/>
    <property type="match status" value="1"/>
</dbReference>
<dbReference type="PROSITE" id="PS01304">
    <property type="entry name" value="UBIH"/>
    <property type="match status" value="1"/>
</dbReference>
<dbReference type="AlphaFoldDB" id="A0A809SB17"/>
<keyword evidence="5" id="KW-0274">FAD</keyword>
<keyword evidence="4" id="KW-0285">Flavoprotein</keyword>
<comment type="cofactor">
    <cofactor evidence="1">
        <name>FAD</name>
        <dbReference type="ChEBI" id="CHEBI:57692"/>
    </cofactor>
</comment>
<evidence type="ECO:0000259" key="8">
    <source>
        <dbReference type="Pfam" id="PF01494"/>
    </source>
</evidence>
<dbReference type="EMBL" id="AP021881">
    <property type="protein sequence ID" value="BBP02002.1"/>
    <property type="molecule type" value="Genomic_DNA"/>
</dbReference>
<dbReference type="InterPro" id="IPR002938">
    <property type="entry name" value="FAD-bd"/>
</dbReference>
<dbReference type="InterPro" id="IPR010971">
    <property type="entry name" value="UbiH/COQ6"/>
</dbReference>
<comment type="similarity">
    <text evidence="3">Belongs to the UbiH/COQ6 family.</text>
</comment>
<gene>
    <name evidence="9" type="ORF">SFSGTM_27100</name>
</gene>
<dbReference type="PANTHER" id="PTHR43876:SF7">
    <property type="entry name" value="UBIQUINONE BIOSYNTHESIS MONOOXYGENASE COQ6, MITOCHONDRIAL"/>
    <property type="match status" value="1"/>
</dbReference>
<evidence type="ECO:0000256" key="1">
    <source>
        <dbReference type="ARBA" id="ARBA00001974"/>
    </source>
</evidence>
<dbReference type="Proteomes" id="UP000463939">
    <property type="component" value="Chromosome"/>
</dbReference>
<evidence type="ECO:0000256" key="4">
    <source>
        <dbReference type="ARBA" id="ARBA00022630"/>
    </source>
</evidence>
<dbReference type="Pfam" id="PF01494">
    <property type="entry name" value="FAD_binding_3"/>
    <property type="match status" value="1"/>
</dbReference>
<dbReference type="GO" id="GO:0071949">
    <property type="term" value="F:FAD binding"/>
    <property type="evidence" value="ECO:0007669"/>
    <property type="project" value="InterPro"/>
</dbReference>
<dbReference type="UniPathway" id="UPA00232"/>
<name>A0A809SB17_9PROT</name>
<evidence type="ECO:0000256" key="5">
    <source>
        <dbReference type="ARBA" id="ARBA00022827"/>
    </source>
</evidence>
<feature type="domain" description="FAD-binding" evidence="8">
    <location>
        <begin position="6"/>
        <end position="328"/>
    </location>
</feature>
<dbReference type="KEGG" id="sniv:SFSGTM_27100"/>
<proteinExistence type="inferred from homology"/>
<dbReference type="PRINTS" id="PR00420">
    <property type="entry name" value="RNGMNOXGNASE"/>
</dbReference>
<evidence type="ECO:0000256" key="2">
    <source>
        <dbReference type="ARBA" id="ARBA00004749"/>
    </source>
</evidence>
<reference evidence="10" key="1">
    <citation type="submission" date="2019-11" db="EMBL/GenBank/DDBJ databases">
        <title>Isolation and characterization of a novel species in the genus Sulfuriferula.</title>
        <authorList>
            <person name="Mochizuki J."/>
            <person name="Kojima H."/>
            <person name="Fukui M."/>
        </authorList>
    </citation>
    <scope>NUCLEOTIDE SEQUENCE [LARGE SCALE GENOMIC DNA]</scope>
    <source>
        <strain evidence="10">SGTM</strain>
    </source>
</reference>
<evidence type="ECO:0000256" key="6">
    <source>
        <dbReference type="ARBA" id="ARBA00023002"/>
    </source>
</evidence>
<evidence type="ECO:0000256" key="7">
    <source>
        <dbReference type="ARBA" id="ARBA00023033"/>
    </source>
</evidence>
<dbReference type="SUPFAM" id="SSF51905">
    <property type="entry name" value="FAD/NAD(P)-binding domain"/>
    <property type="match status" value="1"/>
</dbReference>
<keyword evidence="6" id="KW-0560">Oxidoreductase</keyword>
<keyword evidence="10" id="KW-1185">Reference proteome</keyword>
<keyword evidence="7" id="KW-0503">Monooxygenase</keyword>
<protein>
    <recommendedName>
        <fullName evidence="8">FAD-binding domain-containing protein</fullName>
    </recommendedName>
</protein>
<dbReference type="InterPro" id="IPR051205">
    <property type="entry name" value="UbiH/COQ6_monooxygenase"/>
</dbReference>
<dbReference type="RefSeq" id="WP_162085703.1">
    <property type="nucleotide sequence ID" value="NZ_AP021881.1"/>
</dbReference>
<dbReference type="Gene3D" id="3.50.50.60">
    <property type="entry name" value="FAD/NAD(P)-binding domain"/>
    <property type="match status" value="2"/>
</dbReference>
<dbReference type="GO" id="GO:0016705">
    <property type="term" value="F:oxidoreductase activity, acting on paired donors, with incorporation or reduction of molecular oxygen"/>
    <property type="evidence" value="ECO:0007669"/>
    <property type="project" value="InterPro"/>
</dbReference>
<dbReference type="InterPro" id="IPR036188">
    <property type="entry name" value="FAD/NAD-bd_sf"/>
</dbReference>
<dbReference type="PANTHER" id="PTHR43876">
    <property type="entry name" value="UBIQUINONE BIOSYNTHESIS MONOOXYGENASE COQ6, MITOCHONDRIAL"/>
    <property type="match status" value="1"/>
</dbReference>
<evidence type="ECO:0000256" key="3">
    <source>
        <dbReference type="ARBA" id="ARBA00005349"/>
    </source>
</evidence>
<accession>A0A809SB17</accession>
<comment type="pathway">
    <text evidence="2">Cofactor biosynthesis; ubiquinone biosynthesis.</text>
</comment>
<evidence type="ECO:0000313" key="9">
    <source>
        <dbReference type="EMBL" id="BBP02002.1"/>
    </source>
</evidence>
<dbReference type="GO" id="GO:0006744">
    <property type="term" value="P:ubiquinone biosynthetic process"/>
    <property type="evidence" value="ECO:0007669"/>
    <property type="project" value="UniProtKB-UniPathway"/>
</dbReference>
<dbReference type="GO" id="GO:0004497">
    <property type="term" value="F:monooxygenase activity"/>
    <property type="evidence" value="ECO:0007669"/>
    <property type="project" value="UniProtKB-KW"/>
</dbReference>
<organism evidence="9 10">
    <name type="scientific">Sulfuriferula nivalis</name>
    <dbReference type="NCBI Taxonomy" id="2675298"/>
    <lineage>
        <taxon>Bacteria</taxon>
        <taxon>Pseudomonadati</taxon>
        <taxon>Pseudomonadota</taxon>
        <taxon>Betaproteobacteria</taxon>
        <taxon>Nitrosomonadales</taxon>
        <taxon>Sulfuricellaceae</taxon>
        <taxon>Sulfuriferula</taxon>
    </lineage>
</organism>
<dbReference type="InterPro" id="IPR018168">
    <property type="entry name" value="Ubi_Hdrlase_CS"/>
</dbReference>
<sequence>MQSHSDIIIVGGGPVGATLALALADTPFSVQVLEAREDLSRAVYKRTLALSYGSRLILERLGIWAQLSDVTAINNIHISQRGGLGMSQLTATEENLPALGYVVDYGELDSALHAALSKSKASVVTGARVNSIRNSAGYAQVQVTQTDVPCSLTTRLAVVADGGAGQAQRVTQEYDQHALLATVTTELPHNGCAYERFTPEGPVALLPNQQGFALVWTGTPDRVAELLAMPEDEFLTALHTHFGDRVGQFLTVTGRTSFPLVLRYAQDTVASHQVLIGNAAQTLHPVAGQGFNLGLRDAWELAQAIRELGTNKEALGSRSMLQAFQSQRRTDTGSSIFFTDLLVRLFSNDHPILKHGRSLGLMALQYFPPARHMIARRMIFGARG</sequence>
<evidence type="ECO:0000313" key="10">
    <source>
        <dbReference type="Proteomes" id="UP000463939"/>
    </source>
</evidence>